<sequence>MSVSTCAGVRPPCLHLEPPAPLQSLLSSWPQETKPLLQMGKANTSEWLFQKLDHKESKLKNKANF</sequence>
<dbReference type="AlphaFoldDB" id="A0A368PQ24"/>
<gene>
    <name evidence="1" type="ORF">SETIT_1G270900v2</name>
</gene>
<name>A0A368PQ24_SETIT</name>
<reference evidence="1" key="1">
    <citation type="journal article" date="2012" name="Nat. Biotechnol.">
        <title>Reference genome sequence of the model plant Setaria.</title>
        <authorList>
            <person name="Bennetzen J.L."/>
            <person name="Schmutz J."/>
            <person name="Wang H."/>
            <person name="Percifield R."/>
            <person name="Hawkins J."/>
            <person name="Pontaroli A.C."/>
            <person name="Estep M."/>
            <person name="Feng L."/>
            <person name="Vaughn J.N."/>
            <person name="Grimwood J."/>
            <person name="Jenkins J."/>
            <person name="Barry K."/>
            <person name="Lindquist E."/>
            <person name="Hellsten U."/>
            <person name="Deshpande S."/>
            <person name="Wang X."/>
            <person name="Wu X."/>
            <person name="Mitros T."/>
            <person name="Triplett J."/>
            <person name="Yang X."/>
            <person name="Ye C.Y."/>
            <person name="Mauro-Herrera M."/>
            <person name="Wang L."/>
            <person name="Li P."/>
            <person name="Sharma M."/>
            <person name="Sharma R."/>
            <person name="Ronald P.C."/>
            <person name="Panaud O."/>
            <person name="Kellogg E.A."/>
            <person name="Brutnell T.P."/>
            <person name="Doust A.N."/>
            <person name="Tuskan G.A."/>
            <person name="Rokhsar D."/>
            <person name="Devos K.M."/>
        </authorList>
    </citation>
    <scope>NUCLEOTIDE SEQUENCE [LARGE SCALE GENOMIC DNA]</scope>
    <source>
        <strain evidence="1">Yugu1</strain>
    </source>
</reference>
<proteinExistence type="predicted"/>
<accession>A0A368PQ24</accession>
<evidence type="ECO:0000313" key="1">
    <source>
        <dbReference type="EMBL" id="RCV07752.1"/>
    </source>
</evidence>
<organism evidence="1">
    <name type="scientific">Setaria italica</name>
    <name type="common">Foxtail millet</name>
    <name type="synonym">Panicum italicum</name>
    <dbReference type="NCBI Taxonomy" id="4555"/>
    <lineage>
        <taxon>Eukaryota</taxon>
        <taxon>Viridiplantae</taxon>
        <taxon>Streptophyta</taxon>
        <taxon>Embryophyta</taxon>
        <taxon>Tracheophyta</taxon>
        <taxon>Spermatophyta</taxon>
        <taxon>Magnoliopsida</taxon>
        <taxon>Liliopsida</taxon>
        <taxon>Poales</taxon>
        <taxon>Poaceae</taxon>
        <taxon>PACMAD clade</taxon>
        <taxon>Panicoideae</taxon>
        <taxon>Panicodae</taxon>
        <taxon>Paniceae</taxon>
        <taxon>Cenchrinae</taxon>
        <taxon>Setaria</taxon>
    </lineage>
</organism>
<reference evidence="1" key="2">
    <citation type="submission" date="2015-07" db="EMBL/GenBank/DDBJ databases">
        <authorList>
            <person name="Noorani M."/>
        </authorList>
    </citation>
    <scope>NUCLEOTIDE SEQUENCE</scope>
    <source>
        <strain evidence="1">Yugu1</strain>
    </source>
</reference>
<protein>
    <submittedName>
        <fullName evidence="1">Uncharacterized protein</fullName>
    </submittedName>
</protein>
<dbReference type="EMBL" id="CM003528">
    <property type="protein sequence ID" value="RCV07752.1"/>
    <property type="molecule type" value="Genomic_DNA"/>
</dbReference>